<dbReference type="EMBL" id="CM003536">
    <property type="protein sequence ID" value="RCV46810.1"/>
    <property type="molecule type" value="Genomic_DNA"/>
</dbReference>
<evidence type="ECO:0000313" key="1">
    <source>
        <dbReference type="EMBL" id="RCV46810.1"/>
    </source>
</evidence>
<organism evidence="1">
    <name type="scientific">Setaria italica</name>
    <name type="common">Foxtail millet</name>
    <name type="synonym">Panicum italicum</name>
    <dbReference type="NCBI Taxonomy" id="4555"/>
    <lineage>
        <taxon>Eukaryota</taxon>
        <taxon>Viridiplantae</taxon>
        <taxon>Streptophyta</taxon>
        <taxon>Embryophyta</taxon>
        <taxon>Tracheophyta</taxon>
        <taxon>Spermatophyta</taxon>
        <taxon>Magnoliopsida</taxon>
        <taxon>Liliopsida</taxon>
        <taxon>Poales</taxon>
        <taxon>Poaceae</taxon>
        <taxon>PACMAD clade</taxon>
        <taxon>Panicoideae</taxon>
        <taxon>Panicodae</taxon>
        <taxon>Paniceae</taxon>
        <taxon>Cenchrinae</taxon>
        <taxon>Setaria</taxon>
    </lineage>
</organism>
<reference evidence="1" key="1">
    <citation type="journal article" date="2012" name="Nat. Biotechnol.">
        <title>Reference genome sequence of the model plant Setaria.</title>
        <authorList>
            <person name="Bennetzen J.L."/>
            <person name="Schmutz J."/>
            <person name="Wang H."/>
            <person name="Percifield R."/>
            <person name="Hawkins J."/>
            <person name="Pontaroli A.C."/>
            <person name="Estep M."/>
            <person name="Feng L."/>
            <person name="Vaughn J.N."/>
            <person name="Grimwood J."/>
            <person name="Jenkins J."/>
            <person name="Barry K."/>
            <person name="Lindquist E."/>
            <person name="Hellsten U."/>
            <person name="Deshpande S."/>
            <person name="Wang X."/>
            <person name="Wu X."/>
            <person name="Mitros T."/>
            <person name="Triplett J."/>
            <person name="Yang X."/>
            <person name="Ye C.Y."/>
            <person name="Mauro-Herrera M."/>
            <person name="Wang L."/>
            <person name="Li P."/>
            <person name="Sharma M."/>
            <person name="Sharma R."/>
            <person name="Ronald P.C."/>
            <person name="Panaud O."/>
            <person name="Kellogg E.A."/>
            <person name="Brutnell T.P."/>
            <person name="Doust A.N."/>
            <person name="Tuskan G.A."/>
            <person name="Rokhsar D."/>
            <person name="Devos K.M."/>
        </authorList>
    </citation>
    <scope>NUCLEOTIDE SEQUENCE [LARGE SCALE GENOMIC DNA]</scope>
    <source>
        <strain evidence="1">Yugu1</strain>
    </source>
</reference>
<accession>A0A368SZB3</accession>
<reference evidence="1" key="2">
    <citation type="submission" date="2015-07" db="EMBL/GenBank/DDBJ databases">
        <authorList>
            <person name="Noorani M."/>
        </authorList>
    </citation>
    <scope>NUCLEOTIDE SEQUENCE</scope>
    <source>
        <strain evidence="1">Yugu1</strain>
    </source>
</reference>
<dbReference type="PANTHER" id="PTHR44586:SF14">
    <property type="entry name" value="F-BOX DOMAIN CONTAINING PROTEIN, EXPRESSED"/>
    <property type="match status" value="1"/>
</dbReference>
<dbReference type="AlphaFoldDB" id="A0A368SZB3"/>
<dbReference type="PANTHER" id="PTHR44586">
    <property type="entry name" value="F-BOX DOMAIN CONTAINING PROTEIN, EXPRESSED"/>
    <property type="match status" value="1"/>
</dbReference>
<sequence>MLKYRYGSDRVRIFHAPWGDLQVWRPRVWIKEEPDGHAHHLDDHVLFLGSNQAACSCAEEYSQLKLNHLYFMILSSCLTAVMEPFGNKCVEEIIFPWHRSKCLGPWLIIPNPIEMDSSLHS</sequence>
<protein>
    <submittedName>
        <fullName evidence="1">Uncharacterized protein</fullName>
    </submittedName>
</protein>
<proteinExistence type="predicted"/>
<gene>
    <name evidence="1" type="ORF">SETIT_9G561300v2</name>
</gene>
<name>A0A368SZB3_SETIT</name>